<accession>A0A8D8FJA8</accession>
<sequence>MQQRHWKGQPRQAAAFSCSQIARGGKHENRSRSDRCSFQPVRIHGMARRTSPLVLFPISHRLKMASDLDHTKSHPVLVLRGRCCTPWTNEATHSSNRSNHQSIKRSFYF</sequence>
<evidence type="ECO:0000313" key="2">
    <source>
        <dbReference type="EMBL" id="CAG6472169.1"/>
    </source>
</evidence>
<feature type="region of interest" description="Disordered" evidence="1">
    <location>
        <begin position="1"/>
        <end position="36"/>
    </location>
</feature>
<evidence type="ECO:0000256" key="1">
    <source>
        <dbReference type="SAM" id="MobiDB-lite"/>
    </source>
</evidence>
<proteinExistence type="predicted"/>
<protein>
    <submittedName>
        <fullName evidence="2">(northern house mosquito) hypothetical protein</fullName>
    </submittedName>
</protein>
<dbReference type="AlphaFoldDB" id="A0A8D8FJA8"/>
<organism evidence="2">
    <name type="scientific">Culex pipiens</name>
    <name type="common">House mosquito</name>
    <dbReference type="NCBI Taxonomy" id="7175"/>
    <lineage>
        <taxon>Eukaryota</taxon>
        <taxon>Metazoa</taxon>
        <taxon>Ecdysozoa</taxon>
        <taxon>Arthropoda</taxon>
        <taxon>Hexapoda</taxon>
        <taxon>Insecta</taxon>
        <taxon>Pterygota</taxon>
        <taxon>Neoptera</taxon>
        <taxon>Endopterygota</taxon>
        <taxon>Diptera</taxon>
        <taxon>Nematocera</taxon>
        <taxon>Culicoidea</taxon>
        <taxon>Culicidae</taxon>
        <taxon>Culicinae</taxon>
        <taxon>Culicini</taxon>
        <taxon>Culex</taxon>
        <taxon>Culex</taxon>
    </lineage>
</organism>
<feature type="compositionally biased region" description="Basic and acidic residues" evidence="1">
    <location>
        <begin position="25"/>
        <end position="35"/>
    </location>
</feature>
<dbReference type="EMBL" id="HBUE01069329">
    <property type="protein sequence ID" value="CAG6472174.1"/>
    <property type="molecule type" value="Transcribed_RNA"/>
</dbReference>
<name>A0A8D8FJA8_CULPI</name>
<reference evidence="2" key="1">
    <citation type="submission" date="2021-05" db="EMBL/GenBank/DDBJ databases">
        <authorList>
            <person name="Alioto T."/>
            <person name="Alioto T."/>
            <person name="Gomez Garrido J."/>
        </authorList>
    </citation>
    <scope>NUCLEOTIDE SEQUENCE</scope>
</reference>
<dbReference type="EMBL" id="HBUE01069327">
    <property type="protein sequence ID" value="CAG6472169.1"/>
    <property type="molecule type" value="Transcribed_RNA"/>
</dbReference>